<feature type="domain" description="Cupin type-2" evidence="1">
    <location>
        <begin position="45"/>
        <end position="112"/>
    </location>
</feature>
<name>A0A4Q1AJV2_9BACT</name>
<accession>A0A4Q1AJV2</accession>
<dbReference type="AlphaFoldDB" id="A0A4Q1AJV2"/>
<evidence type="ECO:0000313" key="2">
    <source>
        <dbReference type="EMBL" id="RXK04554.1"/>
    </source>
</evidence>
<dbReference type="Gene3D" id="2.60.120.10">
    <property type="entry name" value="Jelly Rolls"/>
    <property type="match status" value="1"/>
</dbReference>
<dbReference type="RefSeq" id="WP_129087615.1">
    <property type="nucleotide sequence ID" value="NZ_CP053836.1"/>
</dbReference>
<dbReference type="EMBL" id="PDKK01000009">
    <property type="protein sequence ID" value="RXK04554.1"/>
    <property type="molecule type" value="Genomic_DNA"/>
</dbReference>
<dbReference type="Proteomes" id="UP000289758">
    <property type="component" value="Unassembled WGS sequence"/>
</dbReference>
<sequence length="133" mass="15142">MQDIINIEHALKNAVYDEKVGIKISSLIEGETFNLYALQIKSKNKIGAHYHQKGNETYQILKGEGIMILGEEQNGKINWQQPRYIKQGECINVKAKQVHQLINTSDENLICIAGCSHTHTSIDRFIVEDYVDN</sequence>
<dbReference type="SUPFAM" id="SSF51182">
    <property type="entry name" value="RmlC-like cupins"/>
    <property type="match status" value="1"/>
</dbReference>
<evidence type="ECO:0000259" key="1">
    <source>
        <dbReference type="Pfam" id="PF07883"/>
    </source>
</evidence>
<gene>
    <name evidence="2" type="ORF">CRV07_10385</name>
</gene>
<dbReference type="InterPro" id="IPR014710">
    <property type="entry name" value="RmlC-like_jellyroll"/>
</dbReference>
<dbReference type="InterPro" id="IPR013096">
    <property type="entry name" value="Cupin_2"/>
</dbReference>
<reference evidence="2 3" key="1">
    <citation type="submission" date="2017-10" db="EMBL/GenBank/DDBJ databases">
        <title>Genomics of the genus Arcobacter.</title>
        <authorList>
            <person name="Perez-Cataluna A."/>
            <person name="Figueras M.J."/>
        </authorList>
    </citation>
    <scope>NUCLEOTIDE SEQUENCE [LARGE SCALE GENOMIC DNA]</scope>
    <source>
        <strain evidence="2 3">CECT 8441</strain>
    </source>
</reference>
<dbReference type="Pfam" id="PF07883">
    <property type="entry name" value="Cupin_2"/>
    <property type="match status" value="1"/>
</dbReference>
<comment type="caution">
    <text evidence="2">The sequence shown here is derived from an EMBL/GenBank/DDBJ whole genome shotgun (WGS) entry which is preliminary data.</text>
</comment>
<protein>
    <recommendedName>
        <fullName evidence="1">Cupin type-2 domain-containing protein</fullName>
    </recommendedName>
</protein>
<organism evidence="2 3">
    <name type="scientific">Halarcobacter ebronensis</name>
    <dbReference type="NCBI Taxonomy" id="1462615"/>
    <lineage>
        <taxon>Bacteria</taxon>
        <taxon>Pseudomonadati</taxon>
        <taxon>Campylobacterota</taxon>
        <taxon>Epsilonproteobacteria</taxon>
        <taxon>Campylobacterales</taxon>
        <taxon>Arcobacteraceae</taxon>
        <taxon>Halarcobacter</taxon>
    </lineage>
</organism>
<dbReference type="OrthoDB" id="5365817at2"/>
<dbReference type="InterPro" id="IPR011051">
    <property type="entry name" value="RmlC_Cupin_sf"/>
</dbReference>
<proteinExistence type="predicted"/>
<evidence type="ECO:0000313" key="3">
    <source>
        <dbReference type="Proteomes" id="UP000289758"/>
    </source>
</evidence>
<keyword evidence="3" id="KW-1185">Reference proteome</keyword>